<name>A0ACC2ZUR6_9EURO</name>
<proteinExistence type="predicted"/>
<gene>
    <name evidence="1" type="ORF">H2198_009324</name>
</gene>
<dbReference type="EMBL" id="JAPDRQ010000259">
    <property type="protein sequence ID" value="KAJ9651409.1"/>
    <property type="molecule type" value="Genomic_DNA"/>
</dbReference>
<protein>
    <submittedName>
        <fullName evidence="1">Uncharacterized protein</fullName>
    </submittedName>
</protein>
<comment type="caution">
    <text evidence="1">The sequence shown here is derived from an EMBL/GenBank/DDBJ whole genome shotgun (WGS) entry which is preliminary data.</text>
</comment>
<accession>A0ACC2ZUR6</accession>
<reference evidence="1" key="1">
    <citation type="submission" date="2022-10" db="EMBL/GenBank/DDBJ databases">
        <title>Culturing micro-colonial fungi from biological soil crusts in the Mojave desert and describing Neophaeococcomyces mojavensis, and introducing the new genera and species Taxawa tesnikishii.</title>
        <authorList>
            <person name="Kurbessoian T."/>
            <person name="Stajich J.E."/>
        </authorList>
    </citation>
    <scope>NUCLEOTIDE SEQUENCE</scope>
    <source>
        <strain evidence="1">JES_112</strain>
    </source>
</reference>
<keyword evidence="2" id="KW-1185">Reference proteome</keyword>
<evidence type="ECO:0000313" key="2">
    <source>
        <dbReference type="Proteomes" id="UP001172386"/>
    </source>
</evidence>
<evidence type="ECO:0000313" key="1">
    <source>
        <dbReference type="EMBL" id="KAJ9651409.1"/>
    </source>
</evidence>
<sequence length="338" mass="37865">MVSTLEKQARRNLTTRKRVVATVNFDPFTFPYFSNQQLNPGEFPVSVGLPVGRIEWTPAPKEVASTANVGWEQEVSKKRNPGDAMDDTVDDEEDDEDSTPASSATNPYKRLKTAGGRPALAKKVTADLDSDDELIVRMKNAKYLEKDIAKRLADEGRTKYNAKTIGTRWARLKKKLQEKHDELLDAELTDWHDGDDDALEQAKAKADETMKKMIADLESKRWKLVAENMKSIKASRPSLILNALLTMSQPVSNFSQNACKSRYEALQDGTAKPTPESISDPDENIIARIEARRQRELKMEEDAAALRFTVNADSSRATLAENNCKGNAWTSKAKLYNL</sequence>
<organism evidence="1 2">
    <name type="scientific">Neophaeococcomyces mojaviensis</name>
    <dbReference type="NCBI Taxonomy" id="3383035"/>
    <lineage>
        <taxon>Eukaryota</taxon>
        <taxon>Fungi</taxon>
        <taxon>Dikarya</taxon>
        <taxon>Ascomycota</taxon>
        <taxon>Pezizomycotina</taxon>
        <taxon>Eurotiomycetes</taxon>
        <taxon>Chaetothyriomycetidae</taxon>
        <taxon>Chaetothyriales</taxon>
        <taxon>Chaetothyriales incertae sedis</taxon>
        <taxon>Neophaeococcomyces</taxon>
    </lineage>
</organism>
<dbReference type="Proteomes" id="UP001172386">
    <property type="component" value="Unassembled WGS sequence"/>
</dbReference>